<accession>V6LYB5</accession>
<evidence type="ECO:0000313" key="3">
    <source>
        <dbReference type="Proteomes" id="UP000018208"/>
    </source>
</evidence>
<protein>
    <submittedName>
        <fullName evidence="1">Uncharacterized protein</fullName>
    </submittedName>
</protein>
<organism evidence="1">
    <name type="scientific">Spironucleus salmonicida</name>
    <dbReference type="NCBI Taxonomy" id="348837"/>
    <lineage>
        <taxon>Eukaryota</taxon>
        <taxon>Metamonada</taxon>
        <taxon>Diplomonadida</taxon>
        <taxon>Hexamitidae</taxon>
        <taxon>Hexamitinae</taxon>
        <taxon>Spironucleus</taxon>
    </lineage>
</organism>
<dbReference type="VEuPathDB" id="GiardiaDB:SS50377_22041"/>
<evidence type="ECO:0000313" key="1">
    <source>
        <dbReference type="EMBL" id="EST45794.1"/>
    </source>
</evidence>
<dbReference type="EMBL" id="AUWU02000002">
    <property type="protein sequence ID" value="KAH0576477.1"/>
    <property type="molecule type" value="Genomic_DNA"/>
</dbReference>
<dbReference type="EMBL" id="KI546089">
    <property type="protein sequence ID" value="EST45794.1"/>
    <property type="molecule type" value="Genomic_DNA"/>
</dbReference>
<evidence type="ECO:0000313" key="2">
    <source>
        <dbReference type="EMBL" id="KAH0576477.1"/>
    </source>
</evidence>
<proteinExistence type="predicted"/>
<dbReference type="Proteomes" id="UP000018208">
    <property type="component" value="Unassembled WGS sequence"/>
</dbReference>
<name>V6LYB5_9EUKA</name>
<reference evidence="1 2" key="1">
    <citation type="journal article" date="2014" name="PLoS Genet.">
        <title>The Genome of Spironucleus salmonicida Highlights a Fish Pathogen Adapted to Fluctuating Environments.</title>
        <authorList>
            <person name="Xu F."/>
            <person name="Jerlstrom-Hultqvist J."/>
            <person name="Einarsson E."/>
            <person name="Astvaldsson A."/>
            <person name="Svard S.G."/>
            <person name="Andersson J.O."/>
        </authorList>
    </citation>
    <scope>NUCLEOTIDE SEQUENCE</scope>
    <source>
        <strain evidence="2">ATCC 50377</strain>
    </source>
</reference>
<reference evidence="2" key="2">
    <citation type="submission" date="2020-12" db="EMBL/GenBank/DDBJ databases">
        <title>New Spironucleus salmonicida genome in near-complete chromosomes.</title>
        <authorList>
            <person name="Xu F."/>
            <person name="Kurt Z."/>
            <person name="Jimenez-Gonzalez A."/>
            <person name="Astvaldsson A."/>
            <person name="Andersson J.O."/>
            <person name="Svard S.G."/>
        </authorList>
    </citation>
    <scope>NUCLEOTIDE SEQUENCE</scope>
    <source>
        <strain evidence="2">ATCC 50377</strain>
    </source>
</reference>
<keyword evidence="3" id="KW-1185">Reference proteome</keyword>
<gene>
    <name evidence="1" type="ORF">SS50377_14368</name>
    <name evidence="2" type="ORF">SS50377_22041</name>
</gene>
<sequence length="672" mass="78014">MEKDYKQDNAKLSQITSLILQFDPQIHPPTVLTKSLHIFRSFAHDAHPQHFMDQLDSILDFLYKLLKPTVLPYSSFSNVQENDQTIAVNTIFKFFIFITYSFNALRLKVAKRINFQAHFDKFVNLFISVKVEDNTMKGITTRGNVLIFGGENFNFTPSPSYFLQISATVKFLIEFHTQNFDKLATVLHQLLLIADSNAMQFQQNSKFPPSVIFSGNTNIAFSVLQNLSFLDEINVVQNKENELVFKSIPIAQMLQRQIFVQNYISDSKSAIRRIGNFSGQIKNNNAIESLCLIQFNNEIDMFVDRSRIFINSYVEKCSLKDAFQVEFLNFFKFQKSDEIRLFLMNQKRKNINLELNIQQLVQISNNEPKLSVLICKALAECRFISSEIIEQFKYLASKIAFQMVRKLNIIDIFKAHFSGDFTSLDLGILIQKSSDMNIRDYCMMINSEIRYLMEQTQQNYNDMLGQKQSQFSKIYGALADRKLFLQQFVLSPDTNFLKVIGENIDITDKLNIEAYCLYQVFTQTKNIEFVQMIIIQNPAILQQFDIVNLLSPEQVYSSLLKADELNKIQVELFSKQQAALEQQKEAGFVMDGKIDLSTVKDEVNSQITVLNKRLVQLRKGYCWYQLKDQQFYWGKVEFFSQIQCKNFKPIIIFLKDKGYLTSMDAESLLALQ</sequence>
<dbReference type="AlphaFoldDB" id="V6LYB5"/>